<dbReference type="PROSITE" id="PS50297">
    <property type="entry name" value="ANK_REP_REGION"/>
    <property type="match status" value="1"/>
</dbReference>
<dbReference type="SUPFAM" id="SSF48403">
    <property type="entry name" value="Ankyrin repeat"/>
    <property type="match status" value="2"/>
</dbReference>
<dbReference type="PANTHER" id="PTHR24189:SF50">
    <property type="entry name" value="ANKYRIN REPEAT AND SOCS BOX PROTEIN 2"/>
    <property type="match status" value="1"/>
</dbReference>
<dbReference type="SMART" id="SM00248">
    <property type="entry name" value="ANK"/>
    <property type="match status" value="10"/>
</dbReference>
<protein>
    <submittedName>
        <fullName evidence="5">Ankyrin repeat containing protein</fullName>
    </submittedName>
</protein>
<keyword evidence="1" id="KW-0677">Repeat</keyword>
<dbReference type="Pfam" id="PF12796">
    <property type="entry name" value="Ank_2"/>
    <property type="match status" value="1"/>
</dbReference>
<comment type="caution">
    <text evidence="5">The sequence shown here is derived from an EMBL/GenBank/DDBJ whole genome shotgun (WGS) entry which is preliminary data.</text>
</comment>
<sequence>MSAATTSHHRHRRLAQLCEHWDIAPFETPAPLPPATPPPSFRTAADEQLAEDFLQRRAADGAHARPKGVIRQAFSSAGLRKGKTWDPSHVLDGLTTWVANAGSPGVAEALAVKLVAAGVHLVDTQKQKGAGILNKRRTLDPHDVRVRLLRLAVIAKNIQLAQVLLPYSDPAVLDACLPYAIRGGDGAMTELLLVQGASAAYSREGQDAFRQACTIHGHSQLVSLVLRSVRHPEESWMSMAMCDAARAGCFDAVLLLSRSTADGNYNQAEALRSAVCSGRQDIALAIVIGSNPPQRSALNKALHTIQRDSSLQPATKFKLVEVLLCAGAGGVSASQALEKYYQADFLDMAALLAQYGAAAEYEDAAVLKSAVARGEMVLVEAFLRLPGAISSATASTCVSLIAEDASFDRRHAILSLLLRQGANGQALDQMLVDAAKAGDSKSVDLLLTPFFPAVSPRCSTNPNRHAVATVDYNSGEALCAAMLRVDLHMTRKILSRQPSPATLAAVFPLTKQLSNEDRCPMTELFVQSSLPSACLENALVEAVNVCASERDVTLITLLLRYESEINFSHGTGLSSLIKEVDLKLLEPLLQSITPKTAAAHLQDMMDVEDRPTRAHVAAMLLRAGADKGIDQIASTLLAVLAEDPVDLELLTMLLEQGRADINVLKGAVINKAVVHPNPEVLDLVINKGEPSTSSITRALRALMPLPSTEDKARKLETLLDRSTRRQDVNSMLVHEVKSIAQSSLDSPSLSTMKHLLEAGADMNAHNAAALCHAVIGAKAEVVSIMIRWRLSPTPTALGTALPHALRIIDVAKRLELTTSLVDAGVFAEEAGRALYYATANFSTDLSLIGVLAAAADPSDGEALVLSASMESSEAMDVILANCTSSADARSSAMDLAVSAKSKEARSKMCRSLLAAGVSNEAASNALLSAAHDADVELCDMLVAHGAVTGRRGGQAVIEACRRGSAEVLKVLLKVLPGTDDDGQKMLKAAFQAATEVSDLNRRAVIFEQLLSQGLSGDLVDAQLYPAARYGEDGMAVLRVLLAAGANPNHNDGECVFSTASCAFVAPLDLLLGLETGENHQKRASQPTLLRALDACWSLHRDARYHIVDSLFRAGLCPCDELHRRLNDAVNEEDVEERLVKLLLDHGASPSFDDGRTLKDAARKMASPILALVLKTNLSQGRITEAFGEAFSVGNFDNWFTDAGLGTARLLVDKFSDGQTLGRALMLVMKKSSTETRELADAFFDLLMARGPDVDYNGGELLQQAASKAERAWTRRLLQCHPSTETVSRAIQRIFDTETSQEDVLDLFRMFGEYRECEIDLVTDQQGYEPMVKRAIDQYPRSTMVLKTLLDAGFYHDQATRCQIYPETGEEEVSTPLLWAIAQPQKRVSTSVIELLIQRGAKVNAESSTSRTTPLMLATQTRRPDVVKSLLDHGADGDAIDRQGRTSLCIASNASGEVAVQLMTMLLAAEPSKDDGSLHNAARNLDLPAVTLLVEAGHDADFPSPLHGGRSALGEVCLHGSDAGEMTALRERAMLKVMGLLMSGNSDLTIKSNGMSFLQLCFEATDAVTTTRALLKSGMWKHVNKAFNRITLNGYTYSPTMYISKVLGRSSVNIQLLAVLRASRATDMFYASEGPQPDGAIGLPEEVEAEDRARRARLTRIAIESEDFDMAMACKRQLARVEQQMAAQQDEADDRRHRNRHDHVLEAIQSRALAMEAVATAAHQRRLAEQRALAEVSIGSARAVAATELEAEDARRRKTFGWEPRRFGSSAGGFEVSVAEERGDGDGQKRLLLVDGLRRESRLLEEKRASVGYVVELD</sequence>
<evidence type="ECO:0000256" key="1">
    <source>
        <dbReference type="ARBA" id="ARBA00022737"/>
    </source>
</evidence>
<feature type="repeat" description="ANK" evidence="3">
    <location>
        <begin position="1409"/>
        <end position="1441"/>
    </location>
</feature>
<name>A0A8H4Q305_9HYPO</name>
<dbReference type="InterPro" id="IPR036770">
    <property type="entry name" value="Ankyrin_rpt-contain_sf"/>
</dbReference>
<dbReference type="Proteomes" id="UP000562929">
    <property type="component" value="Unassembled WGS sequence"/>
</dbReference>
<feature type="repeat" description="ANK" evidence="3">
    <location>
        <begin position="1371"/>
        <end position="1407"/>
    </location>
</feature>
<feature type="coiled-coil region" evidence="4">
    <location>
        <begin position="1670"/>
        <end position="1697"/>
    </location>
</feature>
<evidence type="ECO:0000313" key="6">
    <source>
        <dbReference type="Proteomes" id="UP000562929"/>
    </source>
</evidence>
<keyword evidence="2 3" id="KW-0040">ANK repeat</keyword>
<gene>
    <name evidence="5" type="ORF">GQ602_006319</name>
</gene>
<dbReference type="Gene3D" id="1.25.40.20">
    <property type="entry name" value="Ankyrin repeat-containing domain"/>
    <property type="match status" value="4"/>
</dbReference>
<keyword evidence="6" id="KW-1185">Reference proteome</keyword>
<dbReference type="EMBL" id="JAACLJ010000007">
    <property type="protein sequence ID" value="KAF4583175.1"/>
    <property type="molecule type" value="Genomic_DNA"/>
</dbReference>
<evidence type="ECO:0000256" key="3">
    <source>
        <dbReference type="PROSITE-ProRule" id="PRU00023"/>
    </source>
</evidence>
<evidence type="ECO:0000256" key="4">
    <source>
        <dbReference type="SAM" id="Coils"/>
    </source>
</evidence>
<dbReference type="InterPro" id="IPR002110">
    <property type="entry name" value="Ankyrin_rpt"/>
</dbReference>
<reference evidence="5 6" key="1">
    <citation type="journal article" date="2020" name="G3 (Bethesda)">
        <title>Genetic Underpinnings of Host Manipulation by Ophiocordyceps as Revealed by Comparative Transcriptomics.</title>
        <authorList>
            <person name="Will I."/>
            <person name="Das B."/>
            <person name="Trinh T."/>
            <person name="Brachmann A."/>
            <person name="Ohm R.A."/>
            <person name="de Bekker C."/>
        </authorList>
    </citation>
    <scope>NUCLEOTIDE SEQUENCE [LARGE SCALE GENOMIC DNA]</scope>
    <source>
        <strain evidence="5 6">EC05</strain>
    </source>
</reference>
<evidence type="ECO:0000256" key="2">
    <source>
        <dbReference type="ARBA" id="ARBA00023043"/>
    </source>
</evidence>
<accession>A0A8H4Q305</accession>
<dbReference type="PANTHER" id="PTHR24189">
    <property type="entry name" value="MYOTROPHIN"/>
    <property type="match status" value="1"/>
</dbReference>
<organism evidence="5 6">
    <name type="scientific">Ophiocordyceps camponoti-floridani</name>
    <dbReference type="NCBI Taxonomy" id="2030778"/>
    <lineage>
        <taxon>Eukaryota</taxon>
        <taxon>Fungi</taxon>
        <taxon>Dikarya</taxon>
        <taxon>Ascomycota</taxon>
        <taxon>Pezizomycotina</taxon>
        <taxon>Sordariomycetes</taxon>
        <taxon>Hypocreomycetidae</taxon>
        <taxon>Hypocreales</taxon>
        <taxon>Ophiocordycipitaceae</taxon>
        <taxon>Ophiocordyceps</taxon>
    </lineage>
</organism>
<dbReference type="PROSITE" id="PS50088">
    <property type="entry name" value="ANK_REPEAT"/>
    <property type="match status" value="2"/>
</dbReference>
<evidence type="ECO:0000313" key="5">
    <source>
        <dbReference type="EMBL" id="KAF4583175.1"/>
    </source>
</evidence>
<keyword evidence="4" id="KW-0175">Coiled coil</keyword>
<dbReference type="OrthoDB" id="194358at2759"/>
<proteinExistence type="predicted"/>
<dbReference type="InterPro" id="IPR050745">
    <property type="entry name" value="Multifunctional_regulatory"/>
</dbReference>